<dbReference type="GO" id="GO:0004252">
    <property type="term" value="F:serine-type endopeptidase activity"/>
    <property type="evidence" value="ECO:0007669"/>
    <property type="project" value="InterPro"/>
</dbReference>
<evidence type="ECO:0000256" key="2">
    <source>
        <dbReference type="ARBA" id="ARBA00022670"/>
    </source>
</evidence>
<dbReference type="Pfam" id="PF13365">
    <property type="entry name" value="Trypsin_2"/>
    <property type="match status" value="1"/>
</dbReference>
<name>A0A0B3S2H4_9RHOB</name>
<dbReference type="OrthoDB" id="9758917at2"/>
<dbReference type="InterPro" id="IPR001478">
    <property type="entry name" value="PDZ"/>
</dbReference>
<reference evidence="7 8" key="1">
    <citation type="submission" date="2014-10" db="EMBL/GenBank/DDBJ databases">
        <title>Genome sequence of Ponticoccus sp. strain UMTAT08 isolated from clonal culture of toxic dinoflagellate Alexandrium tamiyavanichii.</title>
        <authorList>
            <person name="Gan H.Y."/>
            <person name="Muhd D.-D."/>
            <person name="Mohd Noor M.E."/>
            <person name="Yeong Y.S."/>
            <person name="Usup G."/>
        </authorList>
    </citation>
    <scope>NUCLEOTIDE SEQUENCE [LARGE SCALE GENOMIC DNA]</scope>
    <source>
        <strain evidence="7 8">UMTAT08</strain>
    </source>
</reference>
<feature type="domain" description="PDZ" evidence="6">
    <location>
        <begin position="372"/>
        <end position="448"/>
    </location>
</feature>
<dbReference type="AlphaFoldDB" id="A0A0B3S2H4"/>
<evidence type="ECO:0000313" key="7">
    <source>
        <dbReference type="EMBL" id="KHQ53153.1"/>
    </source>
</evidence>
<dbReference type="PANTHER" id="PTHR22939">
    <property type="entry name" value="SERINE PROTEASE FAMILY S1C HTRA-RELATED"/>
    <property type="match status" value="1"/>
</dbReference>
<dbReference type="SMART" id="SM00228">
    <property type="entry name" value="PDZ"/>
    <property type="match status" value="2"/>
</dbReference>
<evidence type="ECO:0000259" key="6">
    <source>
        <dbReference type="PROSITE" id="PS50106"/>
    </source>
</evidence>
<dbReference type="InterPro" id="IPR041489">
    <property type="entry name" value="PDZ_6"/>
</dbReference>
<feature type="chain" id="PRO_5002081493" evidence="5">
    <location>
        <begin position="18"/>
        <end position="457"/>
    </location>
</feature>
<dbReference type="Proteomes" id="UP000030960">
    <property type="component" value="Unassembled WGS sequence"/>
</dbReference>
<dbReference type="Gene3D" id="2.30.42.10">
    <property type="match status" value="2"/>
</dbReference>
<keyword evidence="8" id="KW-1185">Reference proteome</keyword>
<dbReference type="PROSITE" id="PS50106">
    <property type="entry name" value="PDZ"/>
    <property type="match status" value="2"/>
</dbReference>
<dbReference type="RefSeq" id="WP_043140925.1">
    <property type="nucleotide sequence ID" value="NZ_JSUQ01000008.1"/>
</dbReference>
<dbReference type="InterPro" id="IPR036034">
    <property type="entry name" value="PDZ_sf"/>
</dbReference>
<keyword evidence="3" id="KW-0378">Hydrolase</keyword>
<keyword evidence="5" id="KW-0732">Signal</keyword>
<feature type="signal peptide" evidence="5">
    <location>
        <begin position="1"/>
        <end position="17"/>
    </location>
</feature>
<comment type="similarity">
    <text evidence="1">Belongs to the peptidase S1C family.</text>
</comment>
<evidence type="ECO:0000256" key="4">
    <source>
        <dbReference type="ARBA" id="ARBA00022825"/>
    </source>
</evidence>
<evidence type="ECO:0000256" key="1">
    <source>
        <dbReference type="ARBA" id="ARBA00010541"/>
    </source>
</evidence>
<dbReference type="PRINTS" id="PR00834">
    <property type="entry name" value="PROTEASES2C"/>
</dbReference>
<protein>
    <submittedName>
        <fullName evidence="7">Periplasmic serine protease, DO/DeqQ family protein</fullName>
    </submittedName>
</protein>
<dbReference type="InterPro" id="IPR001940">
    <property type="entry name" value="Peptidase_S1C"/>
</dbReference>
<accession>A0A0B3S2H4</accession>
<dbReference type="EMBL" id="JSUQ01000008">
    <property type="protein sequence ID" value="KHQ53153.1"/>
    <property type="molecule type" value="Genomic_DNA"/>
</dbReference>
<dbReference type="SUPFAM" id="SSF50156">
    <property type="entry name" value="PDZ domain-like"/>
    <property type="match status" value="2"/>
</dbReference>
<proteinExistence type="inferred from homology"/>
<keyword evidence="4" id="KW-0720">Serine protease</keyword>
<comment type="caution">
    <text evidence="7">The sequence shown here is derived from an EMBL/GenBank/DDBJ whole genome shotgun (WGS) entry which is preliminary data.</text>
</comment>
<dbReference type="InterPro" id="IPR009003">
    <property type="entry name" value="Peptidase_S1_PA"/>
</dbReference>
<evidence type="ECO:0000256" key="3">
    <source>
        <dbReference type="ARBA" id="ARBA00022801"/>
    </source>
</evidence>
<sequence>MLRAFVCLIMLAVPAAAQDVRVPQSPGEISLSFAPLVKEAAPAVVNIYARRVVEQRSPFAGDPVFGDFFRQFEQRPRVQNSLGSGVILSADGIAVTNYHVVGQATDIRVVLNDRREYDAEILLADEESDLAIMRLAGAEDMPHLDLRDSDTVEVGELVLAIGNPFGIGQTVSSGIVSGLARSGTATGNARGYFIQTDAPINPGNSGGALIDVQGELIGVNTSILTRSGGSNGIGFAIPAGLVAQFVKQAQEGHRRFQRPWAGMVGQPVTAELSDSLGLDLPGGVVIAEMHDDSPFAAAGLQVGDVVSEVDRAPVNTPAEMLFRMSMRGIGRSAEVIYVRRGEEKIATVPMIAPPDSPPREMVDLGERTVLPGLQVARANPAVVSELGLPVDSEGIVVLDPGPFGAQIGLQTGDRLLGVNGRRIEAPRDVDRLLRRPGPLVQIEVLRGNRRLLLRFRA</sequence>
<gene>
    <name evidence="7" type="ORF">OA50_02179</name>
</gene>
<dbReference type="STRING" id="561184.SAMN05216376_10637"/>
<feature type="domain" description="PDZ" evidence="6">
    <location>
        <begin position="276"/>
        <end position="341"/>
    </location>
</feature>
<evidence type="ECO:0000313" key="8">
    <source>
        <dbReference type="Proteomes" id="UP000030960"/>
    </source>
</evidence>
<evidence type="ECO:0000256" key="5">
    <source>
        <dbReference type="SAM" id="SignalP"/>
    </source>
</evidence>
<dbReference type="MEROPS" id="S01.442"/>
<organism evidence="7 8">
    <name type="scientific">Mameliella alba</name>
    <dbReference type="NCBI Taxonomy" id="561184"/>
    <lineage>
        <taxon>Bacteria</taxon>
        <taxon>Pseudomonadati</taxon>
        <taxon>Pseudomonadota</taxon>
        <taxon>Alphaproteobacteria</taxon>
        <taxon>Rhodobacterales</taxon>
        <taxon>Roseobacteraceae</taxon>
        <taxon>Mameliella</taxon>
    </lineage>
</organism>
<keyword evidence="2 7" id="KW-0645">Protease</keyword>
<dbReference type="SUPFAM" id="SSF50494">
    <property type="entry name" value="Trypsin-like serine proteases"/>
    <property type="match status" value="1"/>
</dbReference>
<dbReference type="PANTHER" id="PTHR22939:SF129">
    <property type="entry name" value="SERINE PROTEASE HTRA2, MITOCHONDRIAL"/>
    <property type="match status" value="1"/>
</dbReference>
<dbReference type="PATRIC" id="fig|1515334.3.peg.2199"/>
<dbReference type="Pfam" id="PF17820">
    <property type="entry name" value="PDZ_6"/>
    <property type="match status" value="1"/>
</dbReference>
<dbReference type="Gene3D" id="2.40.10.120">
    <property type="match status" value="1"/>
</dbReference>
<dbReference type="Pfam" id="PF13180">
    <property type="entry name" value="PDZ_2"/>
    <property type="match status" value="1"/>
</dbReference>
<dbReference type="GO" id="GO:0006508">
    <property type="term" value="P:proteolysis"/>
    <property type="evidence" value="ECO:0007669"/>
    <property type="project" value="UniProtKB-KW"/>
</dbReference>